<dbReference type="AlphaFoldDB" id="A0A5M4AYP0"/>
<dbReference type="InterPro" id="IPR050570">
    <property type="entry name" value="Cell_wall_metabolism_enzyme"/>
</dbReference>
<evidence type="ECO:0000313" key="5">
    <source>
        <dbReference type="EMBL" id="GET32771.1"/>
    </source>
</evidence>
<dbReference type="Pfam" id="PF01551">
    <property type="entry name" value="Peptidase_M23"/>
    <property type="match status" value="1"/>
</dbReference>
<feature type="compositionally biased region" description="Basic and acidic residues" evidence="2">
    <location>
        <begin position="181"/>
        <end position="193"/>
    </location>
</feature>
<dbReference type="Gene3D" id="6.10.250.3150">
    <property type="match status" value="1"/>
</dbReference>
<feature type="domain" description="M23ase beta-sheet core" evidence="4">
    <location>
        <begin position="301"/>
        <end position="393"/>
    </location>
</feature>
<dbReference type="SUPFAM" id="SSF51261">
    <property type="entry name" value="Duplicated hybrid motif"/>
    <property type="match status" value="1"/>
</dbReference>
<organism evidence="5 6">
    <name type="scientific">Prolixibacter bellariivorans</name>
    <dbReference type="NCBI Taxonomy" id="314319"/>
    <lineage>
        <taxon>Bacteria</taxon>
        <taxon>Pseudomonadati</taxon>
        <taxon>Bacteroidota</taxon>
        <taxon>Bacteroidia</taxon>
        <taxon>Marinilabiliales</taxon>
        <taxon>Prolixibacteraceae</taxon>
        <taxon>Prolixibacter</taxon>
    </lineage>
</organism>
<evidence type="ECO:0000256" key="2">
    <source>
        <dbReference type="SAM" id="MobiDB-lite"/>
    </source>
</evidence>
<dbReference type="OrthoDB" id="9815884at2"/>
<evidence type="ECO:0000256" key="3">
    <source>
        <dbReference type="SAM" id="SignalP"/>
    </source>
</evidence>
<dbReference type="PANTHER" id="PTHR21666:SF289">
    <property type="entry name" value="L-ALA--D-GLU ENDOPEPTIDASE"/>
    <property type="match status" value="1"/>
</dbReference>
<evidence type="ECO:0000256" key="1">
    <source>
        <dbReference type="ARBA" id="ARBA00022729"/>
    </source>
</evidence>
<gene>
    <name evidence="5" type="ORF">PbJCM13498_16340</name>
</gene>
<dbReference type="Gene3D" id="2.70.70.10">
    <property type="entry name" value="Glucose Permease (Domain IIA)"/>
    <property type="match status" value="1"/>
</dbReference>
<dbReference type="PANTHER" id="PTHR21666">
    <property type="entry name" value="PEPTIDASE-RELATED"/>
    <property type="match status" value="1"/>
</dbReference>
<dbReference type="InterPro" id="IPR016047">
    <property type="entry name" value="M23ase_b-sheet_dom"/>
</dbReference>
<feature type="signal peptide" evidence="3">
    <location>
        <begin position="1"/>
        <end position="23"/>
    </location>
</feature>
<dbReference type="RefSeq" id="WP_025862646.1">
    <property type="nucleotide sequence ID" value="NZ_BLAX01000001.1"/>
</dbReference>
<name>A0A5M4AYP0_9BACT</name>
<reference evidence="5 6" key="1">
    <citation type="submission" date="2019-10" db="EMBL/GenBank/DDBJ databases">
        <title>Prolixibacter strains distinguished by the presence of nitrate reductase genes were adept at nitrate-dependent anaerobic corrosion of metallic iron and carbon steel.</title>
        <authorList>
            <person name="Iino T."/>
            <person name="Shono N."/>
            <person name="Ito K."/>
            <person name="Nakamura R."/>
            <person name="Sueoka K."/>
            <person name="Harayama S."/>
            <person name="Ohkuma M."/>
        </authorList>
    </citation>
    <scope>NUCLEOTIDE SEQUENCE [LARGE SCALE GENOMIC DNA]</scope>
    <source>
        <strain evidence="5 6">JCM 13498</strain>
    </source>
</reference>
<dbReference type="GO" id="GO:0004222">
    <property type="term" value="F:metalloendopeptidase activity"/>
    <property type="evidence" value="ECO:0007669"/>
    <property type="project" value="TreeGrafter"/>
</dbReference>
<proteinExistence type="predicted"/>
<accession>A0A5M4AYP0</accession>
<dbReference type="Proteomes" id="UP000391834">
    <property type="component" value="Unassembled WGS sequence"/>
</dbReference>
<comment type="caution">
    <text evidence="5">The sequence shown here is derived from an EMBL/GenBank/DDBJ whole genome shotgun (WGS) entry which is preliminary data.</text>
</comment>
<protein>
    <submittedName>
        <fullName evidence="5">Peptidase</fullName>
    </submittedName>
</protein>
<feature type="region of interest" description="Disordered" evidence="2">
    <location>
        <begin position="181"/>
        <end position="201"/>
    </location>
</feature>
<dbReference type="CDD" id="cd12797">
    <property type="entry name" value="M23_peptidase"/>
    <property type="match status" value="1"/>
</dbReference>
<feature type="chain" id="PRO_5024443579" evidence="3">
    <location>
        <begin position="24"/>
        <end position="400"/>
    </location>
</feature>
<keyword evidence="6" id="KW-1185">Reference proteome</keyword>
<dbReference type="EMBL" id="BLAX01000001">
    <property type="protein sequence ID" value="GET32771.1"/>
    <property type="molecule type" value="Genomic_DNA"/>
</dbReference>
<evidence type="ECO:0000259" key="4">
    <source>
        <dbReference type="Pfam" id="PF01551"/>
    </source>
</evidence>
<dbReference type="InterPro" id="IPR011055">
    <property type="entry name" value="Dup_hybrid_motif"/>
</dbReference>
<evidence type="ECO:0000313" key="6">
    <source>
        <dbReference type="Proteomes" id="UP000391834"/>
    </source>
</evidence>
<sequence>MKRCTGILIALFFVLAGVTSASAQSLSELRKKKQKTAEEIKYTNQLLEETSKHAQTSLNRLALLNRQIRLRTQLISEINGEIAYLDSSISDNAYVVNSLTSDLKKIRDNYAQMIRYARRNADANSKLLFLLSAEDFNQAYKRFLYLRQYADYRKKQVEAIVAVKDILDSKLADLEKRRKEKEEMLGQKRDESNQIRQQKNQQNQYYANLQKKRRDLKKKLEQQRKVEQRLQNEIERIIAEEAKKSAAKNKKGFSLTPAEKELSADFGKNKGRFPWPVDRGLITEEFGEHAHPVLKRVMVRNNGIDITTSAGEKARAIFRGTVSRVVAIPGGNMAVIIRHGNYLTVYSNLSDVFVRAGQKVETKQEIGKIYTDPGDNKTVLKFQLWHENKKQNPEDWIVKK</sequence>
<keyword evidence="1 3" id="KW-0732">Signal</keyword>